<reference evidence="3 4" key="3">
    <citation type="journal article" date="2017" name="G3 (Bethesda)">
        <title>Comparative analysis highlights variable genome content of wheat rusts and divergence of the mating loci.</title>
        <authorList>
            <person name="Cuomo C.A."/>
            <person name="Bakkeren G."/>
            <person name="Khalil H.B."/>
            <person name="Panwar V."/>
            <person name="Joly D."/>
            <person name="Linning R."/>
            <person name="Sakthikumar S."/>
            <person name="Song X."/>
            <person name="Adiconis X."/>
            <person name="Fan L."/>
            <person name="Goldberg J.M."/>
            <person name="Levin J.Z."/>
            <person name="Young S."/>
            <person name="Zeng Q."/>
            <person name="Anikster Y."/>
            <person name="Bruce M."/>
            <person name="Wang M."/>
            <person name="Yin C."/>
            <person name="McCallum B."/>
            <person name="Szabo L.J."/>
            <person name="Hulbert S."/>
            <person name="Chen X."/>
            <person name="Fellers J.P."/>
        </authorList>
    </citation>
    <scope>NUCLEOTIDE SEQUENCE</scope>
    <source>
        <strain evidence="4">Isolate 1-1 / race 1 (BBBD)</strain>
        <strain evidence="3">isolate 1-1 / race 1 (BBBD)</strain>
    </source>
</reference>
<dbReference type="VEuPathDB" id="FungiDB:PTTG_01174"/>
<protein>
    <submittedName>
        <fullName evidence="2 3">Uncharacterized protein</fullName>
    </submittedName>
</protein>
<dbReference type="EnsemblFungi" id="PTTG_01174-t43_1">
    <property type="protein sequence ID" value="PTTG_01174-t43_1-p1"/>
    <property type="gene ID" value="PTTG_01174"/>
</dbReference>
<evidence type="ECO:0000256" key="1">
    <source>
        <dbReference type="SAM" id="MobiDB-lite"/>
    </source>
</evidence>
<dbReference type="AlphaFoldDB" id="A0A180GJ98"/>
<dbReference type="Proteomes" id="UP000005240">
    <property type="component" value="Unassembled WGS sequence"/>
</dbReference>
<reference evidence="3" key="4">
    <citation type="submission" date="2025-05" db="UniProtKB">
        <authorList>
            <consortium name="EnsemblFungi"/>
        </authorList>
    </citation>
    <scope>IDENTIFICATION</scope>
    <source>
        <strain evidence="3">isolate 1-1 / race 1 (BBBD)</strain>
    </source>
</reference>
<feature type="compositionally biased region" description="Low complexity" evidence="1">
    <location>
        <begin position="52"/>
        <end position="65"/>
    </location>
</feature>
<evidence type="ECO:0000313" key="3">
    <source>
        <dbReference type="EnsemblFungi" id="PTTG_01174-t43_1-p1"/>
    </source>
</evidence>
<organism evidence="2">
    <name type="scientific">Puccinia triticina (isolate 1-1 / race 1 (BBBD))</name>
    <name type="common">Brown leaf rust fungus</name>
    <dbReference type="NCBI Taxonomy" id="630390"/>
    <lineage>
        <taxon>Eukaryota</taxon>
        <taxon>Fungi</taxon>
        <taxon>Dikarya</taxon>
        <taxon>Basidiomycota</taxon>
        <taxon>Pucciniomycotina</taxon>
        <taxon>Pucciniomycetes</taxon>
        <taxon>Pucciniales</taxon>
        <taxon>Pucciniaceae</taxon>
        <taxon>Puccinia</taxon>
    </lineage>
</organism>
<accession>A0A180GJ98</accession>
<name>A0A180GJ98_PUCT1</name>
<gene>
    <name evidence="2" type="ORF">PTTG_01174</name>
</gene>
<reference evidence="2" key="2">
    <citation type="submission" date="2016-05" db="EMBL/GenBank/DDBJ databases">
        <title>Comparative analysis highlights variable genome content of wheat rusts and divergence of the mating loci.</title>
        <authorList>
            <person name="Cuomo C.A."/>
            <person name="Bakkeren G."/>
            <person name="Szabo L."/>
            <person name="Khalil H."/>
            <person name="Joly D."/>
            <person name="Goldberg J."/>
            <person name="Young S."/>
            <person name="Zeng Q."/>
            <person name="Fellers J."/>
        </authorList>
    </citation>
    <scope>NUCLEOTIDE SEQUENCE [LARGE SCALE GENOMIC DNA]</scope>
    <source>
        <strain evidence="2">1-1 BBBD Race 1</strain>
    </source>
</reference>
<feature type="region of interest" description="Disordered" evidence="1">
    <location>
        <begin position="191"/>
        <end position="233"/>
    </location>
</feature>
<dbReference type="EMBL" id="ADAS02000063">
    <property type="protein sequence ID" value="OAV92508.1"/>
    <property type="molecule type" value="Genomic_DNA"/>
</dbReference>
<sequence>MGYQQTSIGPPHAKWPAAPLPMGSRRRSAVSTLGEPSPPRFTWTRKIPTPRSDSPNSWISNSSPTSHLRLNDNGRALDIEHFLNLCNFPQEDHLSRGLIKLCHINRWDYFLDVFSTELKKLNFPHPLASQMMKGARWLIPTHTVADNAVLLPTKARGTANEATTNASAGLTSAPTLVGVVIPTPATAIIGPQAASDAPAPPEDSYDYQDLSSEDSEPSPSANLRAMVPATQEI</sequence>
<feature type="region of interest" description="Disordered" evidence="1">
    <location>
        <begin position="1"/>
        <end position="65"/>
    </location>
</feature>
<reference evidence="2" key="1">
    <citation type="submission" date="2009-11" db="EMBL/GenBank/DDBJ databases">
        <authorList>
            <consortium name="The Broad Institute Genome Sequencing Platform"/>
            <person name="Ward D."/>
            <person name="Feldgarden M."/>
            <person name="Earl A."/>
            <person name="Young S.K."/>
            <person name="Zeng Q."/>
            <person name="Koehrsen M."/>
            <person name="Alvarado L."/>
            <person name="Berlin A."/>
            <person name="Bochicchio J."/>
            <person name="Borenstein D."/>
            <person name="Chapman S.B."/>
            <person name="Chen Z."/>
            <person name="Engels R."/>
            <person name="Freedman E."/>
            <person name="Gellesch M."/>
            <person name="Goldberg J."/>
            <person name="Griggs A."/>
            <person name="Gujja S."/>
            <person name="Heilman E."/>
            <person name="Heiman D."/>
            <person name="Hepburn T."/>
            <person name="Howarth C."/>
            <person name="Jen D."/>
            <person name="Larson L."/>
            <person name="Lewis B."/>
            <person name="Mehta T."/>
            <person name="Park D."/>
            <person name="Pearson M."/>
            <person name="Roberts A."/>
            <person name="Saif S."/>
            <person name="Shea T."/>
            <person name="Shenoy N."/>
            <person name="Sisk P."/>
            <person name="Stolte C."/>
            <person name="Sykes S."/>
            <person name="Thomson T."/>
            <person name="Walk T."/>
            <person name="White J."/>
            <person name="Yandava C."/>
            <person name="Izard J."/>
            <person name="Baranova O.V."/>
            <person name="Blanton J.M."/>
            <person name="Tanner A.C."/>
            <person name="Dewhirst F.E."/>
            <person name="Haas B."/>
            <person name="Nusbaum C."/>
            <person name="Birren B."/>
        </authorList>
    </citation>
    <scope>NUCLEOTIDE SEQUENCE [LARGE SCALE GENOMIC DNA]</scope>
    <source>
        <strain evidence="2">1-1 BBBD Race 1</strain>
    </source>
</reference>
<evidence type="ECO:0000313" key="4">
    <source>
        <dbReference type="Proteomes" id="UP000005240"/>
    </source>
</evidence>
<feature type="compositionally biased region" description="Acidic residues" evidence="1">
    <location>
        <begin position="203"/>
        <end position="216"/>
    </location>
</feature>
<evidence type="ECO:0000313" key="2">
    <source>
        <dbReference type="EMBL" id="OAV92508.1"/>
    </source>
</evidence>
<keyword evidence="4" id="KW-1185">Reference proteome</keyword>
<proteinExistence type="predicted"/>